<keyword evidence="4" id="KW-0575">Peroxidase</keyword>
<evidence type="ECO:0000256" key="3">
    <source>
        <dbReference type="ARBA" id="ARBA00013017"/>
    </source>
</evidence>
<keyword evidence="8" id="KW-0676">Redox-active center</keyword>
<dbReference type="SUPFAM" id="SSF52833">
    <property type="entry name" value="Thioredoxin-like"/>
    <property type="match status" value="1"/>
</dbReference>
<dbReference type="InterPro" id="IPR024706">
    <property type="entry name" value="Peroxiredoxin_AhpC-typ"/>
</dbReference>
<keyword evidence="5" id="KW-0049">Antioxidant</keyword>
<evidence type="ECO:0000256" key="12">
    <source>
        <dbReference type="ARBA" id="ARBA00049091"/>
    </source>
</evidence>
<dbReference type="Gene3D" id="3.40.30.10">
    <property type="entry name" value="Glutaredoxin"/>
    <property type="match status" value="1"/>
</dbReference>
<evidence type="ECO:0000256" key="1">
    <source>
        <dbReference type="ARBA" id="ARBA00003330"/>
    </source>
</evidence>
<evidence type="ECO:0000256" key="7">
    <source>
        <dbReference type="ARBA" id="ARBA00023157"/>
    </source>
</evidence>
<dbReference type="AlphaFoldDB" id="A0A858RLP7"/>
<dbReference type="InterPro" id="IPR036249">
    <property type="entry name" value="Thioredoxin-like_sf"/>
</dbReference>
<evidence type="ECO:0000313" key="15">
    <source>
        <dbReference type="EMBL" id="QJE97388.1"/>
    </source>
</evidence>
<evidence type="ECO:0000256" key="2">
    <source>
        <dbReference type="ARBA" id="ARBA00011245"/>
    </source>
</evidence>
<evidence type="ECO:0000256" key="4">
    <source>
        <dbReference type="ARBA" id="ARBA00022559"/>
    </source>
</evidence>
<evidence type="ECO:0000313" key="16">
    <source>
        <dbReference type="Proteomes" id="UP000501812"/>
    </source>
</evidence>
<dbReference type="Pfam" id="PF00578">
    <property type="entry name" value="AhpC-TSA"/>
    <property type="match status" value="1"/>
</dbReference>
<dbReference type="InterPro" id="IPR000866">
    <property type="entry name" value="AhpC/TSA"/>
</dbReference>
<evidence type="ECO:0000256" key="5">
    <source>
        <dbReference type="ARBA" id="ARBA00022862"/>
    </source>
</evidence>
<proteinExistence type="inferred from homology"/>
<dbReference type="EMBL" id="CP051774">
    <property type="protein sequence ID" value="QJE97388.1"/>
    <property type="molecule type" value="Genomic_DNA"/>
</dbReference>
<comment type="function">
    <text evidence="1">Thiol-specific peroxidase that catalyzes the reduction of hydrogen peroxide and organic hydroperoxides to water and alcohols, respectively. Plays a role in cell protection against oxidative stress by detoxifying peroxides and as sensor of hydrogen peroxide-mediated signaling events.</text>
</comment>
<dbReference type="InterPro" id="IPR050924">
    <property type="entry name" value="Peroxiredoxin_BCP/PrxQ"/>
</dbReference>
<keyword evidence="16" id="KW-1185">Reference proteome</keyword>
<dbReference type="EC" id="1.11.1.24" evidence="3"/>
<dbReference type="CDD" id="cd03017">
    <property type="entry name" value="PRX_BCP"/>
    <property type="match status" value="1"/>
</dbReference>
<comment type="similarity">
    <text evidence="10">Belongs to the peroxiredoxin family. BCP/PrxQ subfamily.</text>
</comment>
<dbReference type="GO" id="GO:0005737">
    <property type="term" value="C:cytoplasm"/>
    <property type="evidence" value="ECO:0007669"/>
    <property type="project" value="TreeGrafter"/>
</dbReference>
<dbReference type="PANTHER" id="PTHR42801:SF4">
    <property type="entry name" value="AHPC_TSA FAMILY PROTEIN"/>
    <property type="match status" value="1"/>
</dbReference>
<evidence type="ECO:0000256" key="11">
    <source>
        <dbReference type="ARBA" id="ARBA00042639"/>
    </source>
</evidence>
<comment type="subunit">
    <text evidence="2">Monomer.</text>
</comment>
<keyword evidence="7" id="KW-1015">Disulfide bond</keyword>
<sequence length="164" mass="17898">MRASFAPVKPAIGDPAPLFAAPVAGDGYAEDATVSLADLRGERVVLVFYPKDDTPGCTKQACALRDSWDGVKSQAKIFGVSVDPVKKHRKFIAKYELPYPLISDEDQSIVSAYGVWVEKSMYGKTFMGTERTTFLIGADGRIETVLEKVSPEKHLELLQQALGC</sequence>
<feature type="active site" description="Cysteine sulfenic acid (-SOH) intermediate; for peroxidase activity" evidence="13">
    <location>
        <position position="57"/>
    </location>
</feature>
<protein>
    <recommendedName>
        <fullName evidence="3">thioredoxin-dependent peroxiredoxin</fullName>
        <ecNumber evidence="3">1.11.1.24</ecNumber>
    </recommendedName>
    <alternativeName>
        <fullName evidence="9">Thioredoxin peroxidase</fullName>
    </alternativeName>
    <alternativeName>
        <fullName evidence="11">Thioredoxin-dependent peroxiredoxin Bcp</fullName>
    </alternativeName>
</protein>
<evidence type="ECO:0000256" key="13">
    <source>
        <dbReference type="PIRSR" id="PIRSR000239-1"/>
    </source>
</evidence>
<reference evidence="15 16" key="1">
    <citation type="submission" date="2020-04" db="EMBL/GenBank/DDBJ databases">
        <title>Luteolibacter sp. G-1-1-1 isolated from soil.</title>
        <authorList>
            <person name="Dahal R.H."/>
        </authorList>
    </citation>
    <scope>NUCLEOTIDE SEQUENCE [LARGE SCALE GENOMIC DNA]</scope>
    <source>
        <strain evidence="15 16">G-1-1-1</strain>
    </source>
</reference>
<dbReference type="PIRSF" id="PIRSF000239">
    <property type="entry name" value="AHPC"/>
    <property type="match status" value="1"/>
</dbReference>
<dbReference type="FunFam" id="3.40.30.10:FF:000007">
    <property type="entry name" value="Thioredoxin-dependent thiol peroxidase"/>
    <property type="match status" value="1"/>
</dbReference>
<feature type="domain" description="Thioredoxin" evidence="14">
    <location>
        <begin position="10"/>
        <end position="163"/>
    </location>
</feature>
<keyword evidence="6" id="KW-0560">Oxidoreductase</keyword>
<organism evidence="15 16">
    <name type="scientific">Luteolibacter luteus</name>
    <dbReference type="NCBI Taxonomy" id="2728835"/>
    <lineage>
        <taxon>Bacteria</taxon>
        <taxon>Pseudomonadati</taxon>
        <taxon>Verrucomicrobiota</taxon>
        <taxon>Verrucomicrobiia</taxon>
        <taxon>Verrucomicrobiales</taxon>
        <taxon>Verrucomicrobiaceae</taxon>
        <taxon>Luteolibacter</taxon>
    </lineage>
</organism>
<evidence type="ECO:0000259" key="14">
    <source>
        <dbReference type="PROSITE" id="PS51352"/>
    </source>
</evidence>
<dbReference type="PROSITE" id="PS51352">
    <property type="entry name" value="THIOREDOXIN_2"/>
    <property type="match status" value="1"/>
</dbReference>
<gene>
    <name evidence="15" type="ORF">HHL09_16875</name>
</gene>
<name>A0A858RLP7_9BACT</name>
<accession>A0A858RLP7</accession>
<dbReference type="GO" id="GO:0034599">
    <property type="term" value="P:cellular response to oxidative stress"/>
    <property type="evidence" value="ECO:0007669"/>
    <property type="project" value="TreeGrafter"/>
</dbReference>
<dbReference type="KEGG" id="luo:HHL09_16875"/>
<evidence type="ECO:0000256" key="10">
    <source>
        <dbReference type="ARBA" id="ARBA00038489"/>
    </source>
</evidence>
<dbReference type="GO" id="GO:0045454">
    <property type="term" value="P:cell redox homeostasis"/>
    <property type="evidence" value="ECO:0007669"/>
    <property type="project" value="TreeGrafter"/>
</dbReference>
<dbReference type="InterPro" id="IPR013766">
    <property type="entry name" value="Thioredoxin_domain"/>
</dbReference>
<evidence type="ECO:0000256" key="6">
    <source>
        <dbReference type="ARBA" id="ARBA00023002"/>
    </source>
</evidence>
<evidence type="ECO:0000256" key="8">
    <source>
        <dbReference type="ARBA" id="ARBA00023284"/>
    </source>
</evidence>
<dbReference type="GO" id="GO:0008379">
    <property type="term" value="F:thioredoxin peroxidase activity"/>
    <property type="evidence" value="ECO:0007669"/>
    <property type="project" value="TreeGrafter"/>
</dbReference>
<dbReference type="Proteomes" id="UP000501812">
    <property type="component" value="Chromosome"/>
</dbReference>
<evidence type="ECO:0000256" key="9">
    <source>
        <dbReference type="ARBA" id="ARBA00032824"/>
    </source>
</evidence>
<dbReference type="PANTHER" id="PTHR42801">
    <property type="entry name" value="THIOREDOXIN-DEPENDENT PEROXIDE REDUCTASE"/>
    <property type="match status" value="1"/>
</dbReference>
<comment type="catalytic activity">
    <reaction evidence="12">
        <text>a hydroperoxide + [thioredoxin]-dithiol = an alcohol + [thioredoxin]-disulfide + H2O</text>
        <dbReference type="Rhea" id="RHEA:62620"/>
        <dbReference type="Rhea" id="RHEA-COMP:10698"/>
        <dbReference type="Rhea" id="RHEA-COMP:10700"/>
        <dbReference type="ChEBI" id="CHEBI:15377"/>
        <dbReference type="ChEBI" id="CHEBI:29950"/>
        <dbReference type="ChEBI" id="CHEBI:30879"/>
        <dbReference type="ChEBI" id="CHEBI:35924"/>
        <dbReference type="ChEBI" id="CHEBI:50058"/>
        <dbReference type="EC" id="1.11.1.24"/>
    </reaction>
</comment>